<keyword evidence="3" id="KW-1185">Reference proteome</keyword>
<evidence type="ECO:0000256" key="1">
    <source>
        <dbReference type="SAM" id="MobiDB-lite"/>
    </source>
</evidence>
<proteinExistence type="predicted"/>
<name>A0A4Z2FWA8_9TELE</name>
<feature type="region of interest" description="Disordered" evidence="1">
    <location>
        <begin position="123"/>
        <end position="143"/>
    </location>
</feature>
<reference evidence="2 3" key="1">
    <citation type="submission" date="2019-03" db="EMBL/GenBank/DDBJ databases">
        <title>First draft genome of Liparis tanakae, snailfish: a comprehensive survey of snailfish specific genes.</title>
        <authorList>
            <person name="Kim W."/>
            <person name="Song I."/>
            <person name="Jeong J.-H."/>
            <person name="Kim D."/>
            <person name="Kim S."/>
            <person name="Ryu S."/>
            <person name="Song J.Y."/>
            <person name="Lee S.K."/>
        </authorList>
    </citation>
    <scope>NUCLEOTIDE SEQUENCE [LARGE SCALE GENOMIC DNA]</scope>
    <source>
        <tissue evidence="2">Muscle</tissue>
    </source>
</reference>
<dbReference type="AlphaFoldDB" id="A0A4Z2FWA8"/>
<evidence type="ECO:0000313" key="3">
    <source>
        <dbReference type="Proteomes" id="UP000314294"/>
    </source>
</evidence>
<accession>A0A4Z2FWA8</accession>
<organism evidence="2 3">
    <name type="scientific">Liparis tanakae</name>
    <name type="common">Tanaka's snailfish</name>
    <dbReference type="NCBI Taxonomy" id="230148"/>
    <lineage>
        <taxon>Eukaryota</taxon>
        <taxon>Metazoa</taxon>
        <taxon>Chordata</taxon>
        <taxon>Craniata</taxon>
        <taxon>Vertebrata</taxon>
        <taxon>Euteleostomi</taxon>
        <taxon>Actinopterygii</taxon>
        <taxon>Neopterygii</taxon>
        <taxon>Teleostei</taxon>
        <taxon>Neoteleostei</taxon>
        <taxon>Acanthomorphata</taxon>
        <taxon>Eupercaria</taxon>
        <taxon>Perciformes</taxon>
        <taxon>Cottioidei</taxon>
        <taxon>Cottales</taxon>
        <taxon>Liparidae</taxon>
        <taxon>Liparis</taxon>
    </lineage>
</organism>
<protein>
    <submittedName>
        <fullName evidence="2">Uncharacterized protein</fullName>
    </submittedName>
</protein>
<comment type="caution">
    <text evidence="2">The sequence shown here is derived from an EMBL/GenBank/DDBJ whole genome shotgun (WGS) entry which is preliminary data.</text>
</comment>
<dbReference type="Proteomes" id="UP000314294">
    <property type="component" value="Unassembled WGS sequence"/>
</dbReference>
<dbReference type="EMBL" id="SRLO01000842">
    <property type="protein sequence ID" value="TNN45527.1"/>
    <property type="molecule type" value="Genomic_DNA"/>
</dbReference>
<gene>
    <name evidence="2" type="ORF">EYF80_044279</name>
</gene>
<feature type="compositionally biased region" description="Basic and acidic residues" evidence="1">
    <location>
        <begin position="133"/>
        <end position="143"/>
    </location>
</feature>
<evidence type="ECO:0000313" key="2">
    <source>
        <dbReference type="EMBL" id="TNN45527.1"/>
    </source>
</evidence>
<sequence>MLRISVCGSDSIQRRTRVGFARSEERGQFPLGGNVLALSVLALLAASRHHQTRRRKCDAASSRLRCQQSVGVEYDSAKTLMYRTCCCDVEVESTQPGGVESIKRTLLVEEEVLLRAVDRDQAGPQTSTVSLGERTKTERGGMEQETKSFSLYLLQSWCTCRQGPERTQPEKETGFKRGGAFHRFIALRDQWLETMAEKKTQGGRRENPGRRVPYPCSPVQPVLHDADELLVGELVVVIHVKDLEDGVHKVPRQLQPSGHIHRSCKLIW</sequence>